<proteinExistence type="inferred from homology"/>
<dbReference type="PANTHER" id="PTHR12300:SF161">
    <property type="entry name" value="RECEPTOR EXPRESSION-ENHANCING PROTEIN"/>
    <property type="match status" value="1"/>
</dbReference>
<evidence type="ECO:0000256" key="5">
    <source>
        <dbReference type="ARBA" id="ARBA00023136"/>
    </source>
</evidence>
<dbReference type="GO" id="GO:0016020">
    <property type="term" value="C:membrane"/>
    <property type="evidence" value="ECO:0007669"/>
    <property type="project" value="UniProtKB-SubCell"/>
</dbReference>
<evidence type="ECO:0000256" key="1">
    <source>
        <dbReference type="ARBA" id="ARBA00004141"/>
    </source>
</evidence>
<comment type="similarity">
    <text evidence="2 6">Belongs to the DP1 family.</text>
</comment>
<keyword evidence="3 6" id="KW-0812">Transmembrane</keyword>
<dbReference type="PANTHER" id="PTHR12300">
    <property type="entry name" value="HVA22-LIKE PROTEINS"/>
    <property type="match status" value="1"/>
</dbReference>
<evidence type="ECO:0000256" key="3">
    <source>
        <dbReference type="ARBA" id="ARBA00022692"/>
    </source>
</evidence>
<keyword evidence="4 6" id="KW-1133">Transmembrane helix</keyword>
<dbReference type="Pfam" id="PF03134">
    <property type="entry name" value="TB2_DP1_HVA22"/>
    <property type="match status" value="1"/>
</dbReference>
<evidence type="ECO:0000313" key="8">
    <source>
        <dbReference type="Proteomes" id="UP001497382"/>
    </source>
</evidence>
<accession>A0AAV2A0L3</accession>
<protein>
    <recommendedName>
        <fullName evidence="6">Receptor expression-enhancing protein</fullName>
    </recommendedName>
</protein>
<keyword evidence="8" id="KW-1185">Reference proteome</keyword>
<sequence length="177" mass="20382">MGDRIYGFVRSGFEKISDVLSSSVVIGGLLNKIEERTGISGSFIITGLTILFFLLFLLSSGPFFLLYSGVVLYPAYQSFKCLEEENKENAFKWIKYWIVFSAFHAAEHFGDRFIFWLPGYQILKFVFLVWCFAPVPNNGSIILYDSYIRPLFLRNVDTLDRVTDMVTDIIHKVTTRN</sequence>
<keyword evidence="5 6" id="KW-0472">Membrane</keyword>
<name>A0AAV2A0L3_9ARAC</name>
<comment type="subcellular location">
    <subcellularLocation>
        <location evidence="1 6">Membrane</location>
        <topology evidence="1 6">Multi-pass membrane protein</topology>
    </subcellularLocation>
</comment>
<evidence type="ECO:0000256" key="2">
    <source>
        <dbReference type="ARBA" id="ARBA00008573"/>
    </source>
</evidence>
<reference evidence="7 8" key="1">
    <citation type="submission" date="2024-04" db="EMBL/GenBank/DDBJ databases">
        <authorList>
            <person name="Rising A."/>
            <person name="Reimegard J."/>
            <person name="Sonavane S."/>
            <person name="Akerstrom W."/>
            <person name="Nylinder S."/>
            <person name="Hedman E."/>
            <person name="Kallberg Y."/>
        </authorList>
    </citation>
    <scope>NUCLEOTIDE SEQUENCE [LARGE SCALE GENOMIC DNA]</scope>
</reference>
<feature type="transmembrane region" description="Helical" evidence="6">
    <location>
        <begin position="43"/>
        <end position="67"/>
    </location>
</feature>
<gene>
    <name evidence="7" type="ORF">LARSCL_LOCUS9244</name>
</gene>
<evidence type="ECO:0000256" key="6">
    <source>
        <dbReference type="RuleBase" id="RU362006"/>
    </source>
</evidence>
<dbReference type="EMBL" id="CAXIEN010000102">
    <property type="protein sequence ID" value="CAL1277475.1"/>
    <property type="molecule type" value="Genomic_DNA"/>
</dbReference>
<dbReference type="AlphaFoldDB" id="A0AAV2A0L3"/>
<evidence type="ECO:0000256" key="4">
    <source>
        <dbReference type="ARBA" id="ARBA00022989"/>
    </source>
</evidence>
<organism evidence="7 8">
    <name type="scientific">Larinioides sclopetarius</name>
    <dbReference type="NCBI Taxonomy" id="280406"/>
    <lineage>
        <taxon>Eukaryota</taxon>
        <taxon>Metazoa</taxon>
        <taxon>Ecdysozoa</taxon>
        <taxon>Arthropoda</taxon>
        <taxon>Chelicerata</taxon>
        <taxon>Arachnida</taxon>
        <taxon>Araneae</taxon>
        <taxon>Araneomorphae</taxon>
        <taxon>Entelegynae</taxon>
        <taxon>Araneoidea</taxon>
        <taxon>Araneidae</taxon>
        <taxon>Larinioides</taxon>
    </lineage>
</organism>
<dbReference type="InterPro" id="IPR004345">
    <property type="entry name" value="TB2_DP1_HVA22"/>
</dbReference>
<dbReference type="Proteomes" id="UP001497382">
    <property type="component" value="Unassembled WGS sequence"/>
</dbReference>
<comment type="caution">
    <text evidence="7">The sequence shown here is derived from an EMBL/GenBank/DDBJ whole genome shotgun (WGS) entry which is preliminary data.</text>
</comment>
<feature type="transmembrane region" description="Helical" evidence="6">
    <location>
        <begin position="113"/>
        <end position="133"/>
    </location>
</feature>
<evidence type="ECO:0000313" key="7">
    <source>
        <dbReference type="EMBL" id="CAL1277475.1"/>
    </source>
</evidence>